<dbReference type="AlphaFoldDB" id="A0A0I9UQ48"/>
<evidence type="ECO:0000313" key="1">
    <source>
        <dbReference type="EMBL" id="KLO38346.1"/>
    </source>
</evidence>
<name>A0A0I9UQ48_9MYCO</name>
<organism evidence="1 2">
    <name type="scientific">Mycobacterium haemophilum</name>
    <dbReference type="NCBI Taxonomy" id="29311"/>
    <lineage>
        <taxon>Bacteria</taxon>
        <taxon>Bacillati</taxon>
        <taxon>Actinomycetota</taxon>
        <taxon>Actinomycetes</taxon>
        <taxon>Mycobacteriales</taxon>
        <taxon>Mycobacteriaceae</taxon>
        <taxon>Mycobacterium</taxon>
    </lineage>
</organism>
<comment type="caution">
    <text evidence="1">The sequence shown here is derived from an EMBL/GenBank/DDBJ whole genome shotgun (WGS) entry which is preliminary data.</text>
</comment>
<evidence type="ECO:0000313" key="2">
    <source>
        <dbReference type="Proteomes" id="UP000036334"/>
    </source>
</evidence>
<reference evidence="1 2" key="1">
    <citation type="submission" date="2015-05" db="EMBL/GenBank/DDBJ databases">
        <title>Genome sequence of Mycobacterium haemophilum.</title>
        <authorList>
            <person name="Greninger A.L."/>
            <person name="Cunningham G."/>
            <person name="Miller S."/>
        </authorList>
    </citation>
    <scope>NUCLEOTIDE SEQUENCE [LARGE SCALE GENOMIC DNA]</scope>
    <source>
        <strain evidence="2">UC1</strain>
    </source>
</reference>
<sequence length="161" mass="17732">MRYSLISSLLWLCTSLDSTCDECDQPGLRQGSQHVDAERPDEVGHERFPFARVGAVGGAADDGAREAFERILQAEVTDRGLVVNAPANVTNHLVDVGAQLKWDRRVAFQNGADAVEVFGDFSESTVFDGWNDVFQTLGKHFQGGSHQWVHPPWAVHPLLTC</sequence>
<dbReference type="Proteomes" id="UP000036334">
    <property type="component" value="Unassembled WGS sequence"/>
</dbReference>
<keyword evidence="2" id="KW-1185">Reference proteome</keyword>
<protein>
    <submittedName>
        <fullName evidence="1">Uncharacterized protein</fullName>
    </submittedName>
</protein>
<proteinExistence type="predicted"/>
<accession>A0A0I9UQ48</accession>
<gene>
    <name evidence="1" type="ORF">ABH38_02585</name>
</gene>
<dbReference type="PATRIC" id="fig|29311.18.peg.2227"/>
<dbReference type="EMBL" id="LDPR01000002">
    <property type="protein sequence ID" value="KLO38346.1"/>
    <property type="molecule type" value="Genomic_DNA"/>
</dbReference>